<dbReference type="SUPFAM" id="SSF143968">
    <property type="entry name" value="UbiD C-terminal domain-like"/>
    <property type="match status" value="1"/>
</dbReference>
<dbReference type="InterPro" id="IPR049383">
    <property type="entry name" value="UbiD-like_N"/>
</dbReference>
<dbReference type="GO" id="GO:0006744">
    <property type="term" value="P:ubiquinone biosynthetic process"/>
    <property type="evidence" value="ECO:0007669"/>
    <property type="project" value="TreeGrafter"/>
</dbReference>
<dbReference type="SUPFAM" id="SSF50475">
    <property type="entry name" value="FMN-binding split barrel"/>
    <property type="match status" value="1"/>
</dbReference>
<dbReference type="AlphaFoldDB" id="A0A964WU04"/>
<organism evidence="4 5">
    <name type="scientific">Propylenella binzhouense</name>
    <dbReference type="NCBI Taxonomy" id="2555902"/>
    <lineage>
        <taxon>Bacteria</taxon>
        <taxon>Pseudomonadati</taxon>
        <taxon>Pseudomonadota</taxon>
        <taxon>Alphaproteobacteria</taxon>
        <taxon>Hyphomicrobiales</taxon>
        <taxon>Propylenellaceae</taxon>
        <taxon>Propylenella</taxon>
    </lineage>
</organism>
<feature type="domain" description="3-octaprenyl-4-hydroxybenzoate carboxy-lyase-like C-terminal" evidence="3">
    <location>
        <begin position="341"/>
        <end position="459"/>
    </location>
</feature>
<dbReference type="InterPro" id="IPR049381">
    <property type="entry name" value="UbiD-like_C"/>
</dbReference>
<dbReference type="Proteomes" id="UP000773614">
    <property type="component" value="Unassembled WGS sequence"/>
</dbReference>
<dbReference type="Pfam" id="PF01977">
    <property type="entry name" value="UbiD"/>
    <property type="match status" value="1"/>
</dbReference>
<gene>
    <name evidence="4" type="ORF">E4O86_12810</name>
</gene>
<protein>
    <submittedName>
        <fullName evidence="4">UbiD family decarboxylase</fullName>
    </submittedName>
</protein>
<dbReference type="InterPro" id="IPR002830">
    <property type="entry name" value="UbiD"/>
</dbReference>
<dbReference type="PANTHER" id="PTHR30108:SF17">
    <property type="entry name" value="FERULIC ACID DECARBOXYLASE 1"/>
    <property type="match status" value="1"/>
</dbReference>
<dbReference type="Pfam" id="PF20696">
    <property type="entry name" value="UbiD_C"/>
    <property type="match status" value="1"/>
</dbReference>
<keyword evidence="5" id="KW-1185">Reference proteome</keyword>
<feature type="domain" description="3-octaprenyl-4-hydroxybenzoate carboxy-lyase-like Rift-related" evidence="1">
    <location>
        <begin position="121"/>
        <end position="324"/>
    </location>
</feature>
<evidence type="ECO:0000259" key="3">
    <source>
        <dbReference type="Pfam" id="PF20696"/>
    </source>
</evidence>
<proteinExistence type="predicted"/>
<dbReference type="OrthoDB" id="9809841at2"/>
<dbReference type="Gene3D" id="3.40.1670.10">
    <property type="entry name" value="UbiD C-terminal domain-like"/>
    <property type="match status" value="1"/>
</dbReference>
<sequence length="548" mass="59874">MLHSPDARKDQAQPPLDFQDHLAALEREGLLVRIDRPINKDTELHPLVRCQFLGNIPEDERRAFLFTNVVDSKGRHYDMPVVLGALAASPRIYARGMGRPVEEIGDAWSRAVAAPIDPVEVDSAPCQEVVIEGEALRSAGGGLAALPVPVSTPGFDSAPYLTATLCITRDPETGIQNTGMYRAALKATDRLAVRMVAKPGGAGGWVHWLKYRERGEKMPIAIVLGAAPVVVFTSPQKLRLDLDEFAVAGGLAGRPIELVKAKTVDIMVPASAEIVIEGLIDPDLLEPEAPFGESNGYVALEAFNMPMQVTAITHRRNAVFNAIISQVTPSESSVIKKVAYEPLFLNHLKNHLNVKGIRRVVLHEPLTNLRPVVFLQFAADTPKAEVWRGLQGVTSFQAGIGKVAIAVSEDVDPNSVDAVLWSIAYRCKPIEDIHIMPYRGPVQGAQYSGTKTDSTLMIDATRKGPLPPLALPAREYMEHAVALWEELGLPALKLGSPWHGYTLGDWNERWDLFARRAVEGDWELSGLETLARQRSGLDAETPVRKVEG</sequence>
<dbReference type="InterPro" id="IPR048304">
    <property type="entry name" value="UbiD_Rift_dom"/>
</dbReference>
<feature type="domain" description="3-octaprenyl-4-hydroxybenzoate carboxy-lyase-like N-terminal" evidence="2">
    <location>
        <begin position="22"/>
        <end position="110"/>
    </location>
</feature>
<dbReference type="GO" id="GO:0008694">
    <property type="term" value="F:4-hydroxy-3-polyprenylbenzoate decarboxylase activity"/>
    <property type="evidence" value="ECO:0007669"/>
    <property type="project" value="TreeGrafter"/>
</dbReference>
<dbReference type="EMBL" id="SPKJ01000042">
    <property type="protein sequence ID" value="MYZ48592.1"/>
    <property type="molecule type" value="Genomic_DNA"/>
</dbReference>
<evidence type="ECO:0000259" key="2">
    <source>
        <dbReference type="Pfam" id="PF20695"/>
    </source>
</evidence>
<evidence type="ECO:0000259" key="1">
    <source>
        <dbReference type="Pfam" id="PF01977"/>
    </source>
</evidence>
<evidence type="ECO:0000313" key="5">
    <source>
        <dbReference type="Proteomes" id="UP000773614"/>
    </source>
</evidence>
<dbReference type="PANTHER" id="PTHR30108">
    <property type="entry name" value="3-OCTAPRENYL-4-HYDROXYBENZOATE CARBOXY-LYASE-RELATED"/>
    <property type="match status" value="1"/>
</dbReference>
<dbReference type="GO" id="GO:0005829">
    <property type="term" value="C:cytosol"/>
    <property type="evidence" value="ECO:0007669"/>
    <property type="project" value="TreeGrafter"/>
</dbReference>
<reference evidence="4" key="1">
    <citation type="submission" date="2019-03" db="EMBL/GenBank/DDBJ databases">
        <title>Afifella sp. nov., isolated from activated sludge.</title>
        <authorList>
            <person name="Li Q."/>
            <person name="Liu Y."/>
        </authorList>
    </citation>
    <scope>NUCLEOTIDE SEQUENCE</scope>
    <source>
        <strain evidence="4">L72</strain>
    </source>
</reference>
<name>A0A964WU04_9HYPH</name>
<dbReference type="RefSeq" id="WP_161140942.1">
    <property type="nucleotide sequence ID" value="NZ_SPKJ01000042.1"/>
</dbReference>
<comment type="caution">
    <text evidence="4">The sequence shown here is derived from an EMBL/GenBank/DDBJ whole genome shotgun (WGS) entry which is preliminary data.</text>
</comment>
<evidence type="ECO:0000313" key="4">
    <source>
        <dbReference type="EMBL" id="MYZ48592.1"/>
    </source>
</evidence>
<accession>A0A964WU04</accession>
<dbReference type="Pfam" id="PF20695">
    <property type="entry name" value="UbiD_N"/>
    <property type="match status" value="1"/>
</dbReference>